<feature type="transmembrane region" description="Helical" evidence="1">
    <location>
        <begin position="114"/>
        <end position="136"/>
    </location>
</feature>
<dbReference type="EMBL" id="DS113331">
    <property type="protein sequence ID" value="EAY10807.1"/>
    <property type="molecule type" value="Genomic_DNA"/>
</dbReference>
<sequence>MFPKQRQIEIENALYALIVNVGPVKFIEFLKAFDGLHPGPNNCFKEATENALLLYNDMYEEEPDESVVEYERKHPRFRRFVQKPDRFNEFVHGILAVSLMIYLGILSWSTSQGKTVSCAVIGSIAAFMVAFTPLYFPVLEKPGYTPWFWISIVLVIVNFAFSFATFAMTKTYDYNVPLVILIVLFAIVSLHRVIHKLQGIPEEEYDEGDLLIIN</sequence>
<feature type="transmembrane region" description="Helical" evidence="1">
    <location>
        <begin position="174"/>
        <end position="194"/>
    </location>
</feature>
<feature type="transmembrane region" description="Helical" evidence="1">
    <location>
        <begin position="87"/>
        <end position="108"/>
    </location>
</feature>
<dbReference type="Proteomes" id="UP000001542">
    <property type="component" value="Unassembled WGS sequence"/>
</dbReference>
<keyword evidence="1" id="KW-0472">Membrane</keyword>
<keyword evidence="3" id="KW-1185">Reference proteome</keyword>
<protein>
    <submittedName>
        <fullName evidence="2">Uncharacterized protein</fullName>
    </submittedName>
</protein>
<proteinExistence type="predicted"/>
<evidence type="ECO:0000313" key="2">
    <source>
        <dbReference type="EMBL" id="EAY10807.1"/>
    </source>
</evidence>
<keyword evidence="1" id="KW-0812">Transmembrane</keyword>
<reference evidence="2" key="1">
    <citation type="submission" date="2006-10" db="EMBL/GenBank/DDBJ databases">
        <authorList>
            <person name="Amadeo P."/>
            <person name="Zhao Q."/>
            <person name="Wortman J."/>
            <person name="Fraser-Liggett C."/>
            <person name="Carlton J."/>
        </authorList>
    </citation>
    <scope>NUCLEOTIDE SEQUENCE</scope>
    <source>
        <strain evidence="2">G3</strain>
    </source>
</reference>
<gene>
    <name evidence="2" type="ORF">TVAG_258090</name>
</gene>
<dbReference type="VEuPathDB" id="TrichDB:TVAG_258090"/>
<evidence type="ECO:0000313" key="3">
    <source>
        <dbReference type="Proteomes" id="UP000001542"/>
    </source>
</evidence>
<reference evidence="2" key="2">
    <citation type="journal article" date="2007" name="Science">
        <title>Draft genome sequence of the sexually transmitted pathogen Trichomonas vaginalis.</title>
        <authorList>
            <person name="Carlton J.M."/>
            <person name="Hirt R.P."/>
            <person name="Silva J.C."/>
            <person name="Delcher A.L."/>
            <person name="Schatz M."/>
            <person name="Zhao Q."/>
            <person name="Wortman J.R."/>
            <person name="Bidwell S.L."/>
            <person name="Alsmark U.C.M."/>
            <person name="Besteiro S."/>
            <person name="Sicheritz-Ponten T."/>
            <person name="Noel C.J."/>
            <person name="Dacks J.B."/>
            <person name="Foster P.G."/>
            <person name="Simillion C."/>
            <person name="Van de Peer Y."/>
            <person name="Miranda-Saavedra D."/>
            <person name="Barton G.J."/>
            <person name="Westrop G.D."/>
            <person name="Mueller S."/>
            <person name="Dessi D."/>
            <person name="Fiori P.L."/>
            <person name="Ren Q."/>
            <person name="Paulsen I."/>
            <person name="Zhang H."/>
            <person name="Bastida-Corcuera F.D."/>
            <person name="Simoes-Barbosa A."/>
            <person name="Brown M.T."/>
            <person name="Hayes R.D."/>
            <person name="Mukherjee M."/>
            <person name="Okumura C.Y."/>
            <person name="Schneider R."/>
            <person name="Smith A.J."/>
            <person name="Vanacova S."/>
            <person name="Villalvazo M."/>
            <person name="Haas B.J."/>
            <person name="Pertea M."/>
            <person name="Feldblyum T.V."/>
            <person name="Utterback T.R."/>
            <person name="Shu C.L."/>
            <person name="Osoegawa K."/>
            <person name="de Jong P.J."/>
            <person name="Hrdy I."/>
            <person name="Horvathova L."/>
            <person name="Zubacova Z."/>
            <person name="Dolezal P."/>
            <person name="Malik S.B."/>
            <person name="Logsdon J.M. Jr."/>
            <person name="Henze K."/>
            <person name="Gupta A."/>
            <person name="Wang C.C."/>
            <person name="Dunne R.L."/>
            <person name="Upcroft J.A."/>
            <person name="Upcroft P."/>
            <person name="White O."/>
            <person name="Salzberg S.L."/>
            <person name="Tang P."/>
            <person name="Chiu C.-H."/>
            <person name="Lee Y.-S."/>
            <person name="Embley T.M."/>
            <person name="Coombs G.H."/>
            <person name="Mottram J.C."/>
            <person name="Tachezy J."/>
            <person name="Fraser-Liggett C.M."/>
            <person name="Johnson P.J."/>
        </authorList>
    </citation>
    <scope>NUCLEOTIDE SEQUENCE [LARGE SCALE GENOMIC DNA]</scope>
    <source>
        <strain evidence="2">G3</strain>
    </source>
</reference>
<evidence type="ECO:0000256" key="1">
    <source>
        <dbReference type="SAM" id="Phobius"/>
    </source>
</evidence>
<dbReference type="InParanoid" id="A2E913"/>
<accession>A2E913</accession>
<organism evidence="2 3">
    <name type="scientific">Trichomonas vaginalis (strain ATCC PRA-98 / G3)</name>
    <dbReference type="NCBI Taxonomy" id="412133"/>
    <lineage>
        <taxon>Eukaryota</taxon>
        <taxon>Metamonada</taxon>
        <taxon>Parabasalia</taxon>
        <taxon>Trichomonadida</taxon>
        <taxon>Trichomonadidae</taxon>
        <taxon>Trichomonas</taxon>
    </lineage>
</organism>
<keyword evidence="1" id="KW-1133">Transmembrane helix</keyword>
<dbReference type="AlphaFoldDB" id="A2E913"/>
<name>A2E913_TRIV3</name>
<feature type="transmembrane region" description="Helical" evidence="1">
    <location>
        <begin position="148"/>
        <end position="168"/>
    </location>
</feature>
<dbReference type="VEuPathDB" id="TrichDB:TVAGG3_0541930"/>
<dbReference type="KEGG" id="tva:4768744"/>